<dbReference type="InterPro" id="IPR027075">
    <property type="entry name" value="CPSF2"/>
</dbReference>
<dbReference type="PANTHER" id="PTHR45922">
    <property type="entry name" value="CLEAVAGE AND POLYADENYLATION SPECIFICITY FACTOR SUBUNIT 2"/>
    <property type="match status" value="1"/>
</dbReference>
<dbReference type="STRING" id="764103.G7DZP3"/>
<dbReference type="EMBL" id="BABT02000074">
    <property type="protein sequence ID" value="GAA96053.1"/>
    <property type="molecule type" value="Genomic_DNA"/>
</dbReference>
<dbReference type="AlphaFoldDB" id="G7DZP3"/>
<dbReference type="InterPro" id="IPR025069">
    <property type="entry name" value="Cpsf2_C"/>
</dbReference>
<sequence length="896" mass="97459">MLGTTFRVCDVRRGCSRRTLVWPHRDTRAACTVLDTRATDRLGLPPSCLIYASPPTKDLGRIALDHWVRERQEEEDAGLRKTSASLLARTRETGSTTPVTPVERATTPTSPSAMSVSGSQSGDEDLRHMRRQGWQVSMREVREAFDRIRTIRWSSPLHLEGRNAPLTLLAQPSGTHLGGTLFFVRSPTMPPILYAPVFNHIKEKHLDSAASIVLGGAETKGLGTLITSVEKAQSKGQKTVARNSAMLQTITSTLQAGRSVLMPVDAAGRIAELLVLLDQHWTFSHLGDFPLCLVSPTGPPLQMTLRNLHEFFGSNLGKEGIGRLANLKIFPSLDSLYAVIPPHVPKVVLAAPLPLSYGSSRKVFTEMAAQAGNLLLLTSPGPAGSLSRSLFDKWNEAQTPAQRMGTGEIGQTITLNEAVSLPMRSKVILQGEELQEFLDNQRAAKERHAKQKAMLERSQRMAEADADASDSEDGDSSDEDELEAPNAGEILPQQGDNVDVMAEPGARRDGEPGSMRGTGVWDEFLDEDAPPGTLDVYVRGRSIAAFLNGMPDTTSSRLRMYPFTERRRKVDAYGEVIDVQGWLRRGRNDEEEQEENAMNNALLGKRKRQQDEQVEPPHKFLIEERQVMLRCQLFAVDLEGRADGRALKDIIPRLAPKRLILVNGSSAAAQDIARACHDFVPVIEAPALGERVIAGIEIQSFAIRLGDELLSSLKLSKVEEYEMARISGILRFVDGEDIPTLEPSLAQAAISEDLLVDGADTEMTKKGSLAPLKPSMFIGDVKLAALRQRLLSAKIQASFAGAGVLVCGPVQSAADTAAAAAAKAQSKQMTATDPRLARLTKANKNEPTPDLSEPVMDTSGGRVAVRKRQGHLVIEGAAGDTLYAVRDVIYALHGAA</sequence>
<dbReference type="Pfam" id="PF10996">
    <property type="entry name" value="Beta-Casp"/>
    <property type="match status" value="1"/>
</dbReference>
<feature type="region of interest" description="Disordered" evidence="5">
    <location>
        <begin position="588"/>
        <end position="614"/>
    </location>
</feature>
<proteinExistence type="inferred from homology"/>
<feature type="region of interest" description="Disordered" evidence="5">
    <location>
        <begin position="442"/>
        <end position="518"/>
    </location>
</feature>
<dbReference type="InterPro" id="IPR022712">
    <property type="entry name" value="Beta_Casp"/>
</dbReference>
<comment type="caution">
    <text evidence="7">The sequence shown here is derived from an EMBL/GenBank/DDBJ whole genome shotgun (WGS) entry which is preliminary data.</text>
</comment>
<dbReference type="SUPFAM" id="SSF56281">
    <property type="entry name" value="Metallo-hydrolase/oxidoreductase"/>
    <property type="match status" value="1"/>
</dbReference>
<comment type="subcellular location">
    <subcellularLocation>
        <location evidence="1 4">Nucleus</location>
    </subcellularLocation>
</comment>
<dbReference type="InterPro" id="IPR036866">
    <property type="entry name" value="RibonucZ/Hydroxyglut_hydro"/>
</dbReference>
<dbReference type="InterPro" id="IPR001279">
    <property type="entry name" value="Metallo-B-lactamas"/>
</dbReference>
<dbReference type="InterPro" id="IPR011108">
    <property type="entry name" value="RMMBL"/>
</dbReference>
<dbReference type="GO" id="GO:0005847">
    <property type="term" value="C:mRNA cleavage and polyadenylation specificity factor complex"/>
    <property type="evidence" value="ECO:0007669"/>
    <property type="project" value="InterPro"/>
</dbReference>
<dbReference type="PANTHER" id="PTHR45922:SF1">
    <property type="entry name" value="CLEAVAGE AND POLYADENYLATION SPECIFICITY FACTOR SUBUNIT 2"/>
    <property type="match status" value="1"/>
</dbReference>
<dbReference type="Pfam" id="PF13299">
    <property type="entry name" value="CPSF100_C"/>
    <property type="match status" value="1"/>
</dbReference>
<accession>G7DZP3</accession>
<dbReference type="OrthoDB" id="64353at2759"/>
<dbReference type="FunCoup" id="G7DZP3">
    <property type="interactions" value="766"/>
</dbReference>
<feature type="compositionally biased region" description="Acidic residues" evidence="5">
    <location>
        <begin position="464"/>
        <end position="483"/>
    </location>
</feature>
<feature type="domain" description="Beta-Casp" evidence="6">
    <location>
        <begin position="272"/>
        <end position="390"/>
    </location>
</feature>
<reference evidence="7 8" key="2">
    <citation type="journal article" date="2012" name="Open Biol.">
        <title>Characteristics of nucleosomes and linker DNA regions on the genome of the basidiomycete Mixia osmundae revealed by mono- and dinucleosome mapping.</title>
        <authorList>
            <person name="Nishida H."/>
            <person name="Kondo S."/>
            <person name="Matsumoto T."/>
            <person name="Suzuki Y."/>
            <person name="Yoshikawa H."/>
            <person name="Taylor T.D."/>
            <person name="Sugiyama J."/>
        </authorList>
    </citation>
    <scope>NUCLEOTIDE SEQUENCE [LARGE SCALE GENOMIC DNA]</scope>
    <source>
        <strain evidence="8">CBS 9802 / IAM 14324 / JCM 22182 / KY 12970</strain>
    </source>
</reference>
<dbReference type="OMA" id="QSRHNME"/>
<reference evidence="7 8" key="1">
    <citation type="journal article" date="2011" name="J. Gen. Appl. Microbiol.">
        <title>Draft genome sequencing of the enigmatic basidiomycete Mixia osmundae.</title>
        <authorList>
            <person name="Nishida H."/>
            <person name="Nagatsuka Y."/>
            <person name="Sugiyama J."/>
        </authorList>
    </citation>
    <scope>NUCLEOTIDE SEQUENCE [LARGE SCALE GENOMIC DNA]</scope>
    <source>
        <strain evidence="8">CBS 9802 / IAM 14324 / JCM 22182 / KY 12970</strain>
    </source>
</reference>
<dbReference type="InParanoid" id="G7DZP3"/>
<comment type="similarity">
    <text evidence="4">Belongs to the metallo-beta-lactamase superfamily. RNA-metabolizing metallo-beta-lactamase-like family. CPSF2/YSH1 subfamily.</text>
</comment>
<keyword evidence="2 4" id="KW-0507">mRNA processing</keyword>
<organism evidence="7 8">
    <name type="scientific">Mixia osmundae (strain CBS 9802 / IAM 14324 / JCM 22182 / KY 12970)</name>
    <dbReference type="NCBI Taxonomy" id="764103"/>
    <lineage>
        <taxon>Eukaryota</taxon>
        <taxon>Fungi</taxon>
        <taxon>Dikarya</taxon>
        <taxon>Basidiomycota</taxon>
        <taxon>Pucciniomycotina</taxon>
        <taxon>Mixiomycetes</taxon>
        <taxon>Mixiales</taxon>
        <taxon>Mixiaceae</taxon>
        <taxon>Mixia</taxon>
    </lineage>
</organism>
<evidence type="ECO:0000256" key="5">
    <source>
        <dbReference type="SAM" id="MobiDB-lite"/>
    </source>
</evidence>
<dbReference type="Pfam" id="PF16661">
    <property type="entry name" value="Lactamase_B_6"/>
    <property type="match status" value="1"/>
</dbReference>
<evidence type="ECO:0000256" key="3">
    <source>
        <dbReference type="ARBA" id="ARBA00023242"/>
    </source>
</evidence>
<dbReference type="Proteomes" id="UP000009131">
    <property type="component" value="Unassembled WGS sequence"/>
</dbReference>
<protein>
    <recommendedName>
        <fullName evidence="4">Cleavage and polyadenylation specificity factor subunit 2</fullName>
    </recommendedName>
    <alternativeName>
        <fullName evidence="4">Cleavage and polyadenylation specificity factor 100 kDa subunit</fullName>
    </alternativeName>
</protein>
<name>G7DZP3_MIXOS</name>
<feature type="compositionally biased region" description="Polar residues" evidence="5">
    <location>
        <begin position="106"/>
        <end position="121"/>
    </location>
</feature>
<evidence type="ECO:0000313" key="8">
    <source>
        <dbReference type="Proteomes" id="UP000009131"/>
    </source>
</evidence>
<dbReference type="Gene3D" id="3.40.50.10890">
    <property type="match status" value="1"/>
</dbReference>
<feature type="region of interest" description="Disordered" evidence="5">
    <location>
        <begin position="824"/>
        <end position="858"/>
    </location>
</feature>
<dbReference type="SMART" id="SM01027">
    <property type="entry name" value="Beta-Casp"/>
    <property type="match status" value="1"/>
</dbReference>
<dbReference type="Pfam" id="PF07521">
    <property type="entry name" value="RMMBL"/>
    <property type="match status" value="1"/>
</dbReference>
<evidence type="ECO:0000256" key="2">
    <source>
        <dbReference type="ARBA" id="ARBA00022664"/>
    </source>
</evidence>
<dbReference type="GO" id="GO:0003723">
    <property type="term" value="F:RNA binding"/>
    <property type="evidence" value="ECO:0007669"/>
    <property type="project" value="UniProtKB-KW"/>
</dbReference>
<dbReference type="HOGENOM" id="CLU_002227_0_0_1"/>
<evidence type="ECO:0000259" key="6">
    <source>
        <dbReference type="SMART" id="SM01027"/>
    </source>
</evidence>
<keyword evidence="3 4" id="KW-0539">Nucleus</keyword>
<evidence type="ECO:0000256" key="4">
    <source>
        <dbReference type="RuleBase" id="RU365006"/>
    </source>
</evidence>
<feature type="region of interest" description="Disordered" evidence="5">
    <location>
        <begin position="73"/>
        <end position="125"/>
    </location>
</feature>
<evidence type="ECO:0000313" key="7">
    <source>
        <dbReference type="EMBL" id="GAA96053.1"/>
    </source>
</evidence>
<dbReference type="eggNOG" id="KOG1135">
    <property type="taxonomic scope" value="Eukaryota"/>
</dbReference>
<keyword evidence="8" id="KW-1185">Reference proteome</keyword>
<dbReference type="RefSeq" id="XP_014567906.1">
    <property type="nucleotide sequence ID" value="XM_014712420.1"/>
</dbReference>
<keyword evidence="4" id="KW-0694">RNA-binding</keyword>
<gene>
    <name evidence="7" type="primary">Mo02714</name>
    <name evidence="7" type="ORF">E5Q_02714</name>
</gene>
<dbReference type="GO" id="GO:0006398">
    <property type="term" value="P:mRNA 3'-end processing by stem-loop binding and cleavage"/>
    <property type="evidence" value="ECO:0007669"/>
    <property type="project" value="InterPro"/>
</dbReference>
<feature type="compositionally biased region" description="Basic and acidic residues" evidence="5">
    <location>
        <begin position="453"/>
        <end position="463"/>
    </location>
</feature>
<evidence type="ECO:0000256" key="1">
    <source>
        <dbReference type="ARBA" id="ARBA00004123"/>
    </source>
</evidence>